<accession>A0A7S9QCN0</accession>
<keyword evidence="3" id="KW-1185">Reference proteome</keyword>
<dbReference type="KEGG" id="poz:I0K15_15975"/>
<feature type="region of interest" description="Disordered" evidence="1">
    <location>
        <begin position="158"/>
        <end position="191"/>
    </location>
</feature>
<organism evidence="2 3">
    <name type="scientific">Pontivivens ytuae</name>
    <dbReference type="NCBI Taxonomy" id="2789856"/>
    <lineage>
        <taxon>Bacteria</taxon>
        <taxon>Pseudomonadati</taxon>
        <taxon>Pseudomonadota</taxon>
        <taxon>Alphaproteobacteria</taxon>
        <taxon>Rhodobacterales</taxon>
        <taxon>Paracoccaceae</taxon>
        <taxon>Pontivivens</taxon>
    </lineage>
</organism>
<protein>
    <submittedName>
        <fullName evidence="2">Uncharacterized protein</fullName>
    </submittedName>
</protein>
<dbReference type="Proteomes" id="UP000594800">
    <property type="component" value="Chromosome"/>
</dbReference>
<sequence>MHTEDIRTGAPSPIGDDPSVITPALRAWVGGQHPRPSPQAEPRQSDLSFVAGLSATPQTRSATNSRLQRAEPVWIIIQGDADIDAVIARLVAIPDVEIAGSEHALGGVFRVPALVAESARAAVLWVPLVLAIEVRDDALDDAQNVWQRSSRTGCVSAADGRIPPRDITSFPDPDDVPKAVKRRVAPRSKSKADHTPFAVNYRMLEAAYDAALRSGTDNAAPCGR</sequence>
<gene>
    <name evidence="2" type="ORF">I0K15_15975</name>
</gene>
<name>A0A7S9QCN0_9RHOB</name>
<reference evidence="2 3" key="1">
    <citation type="submission" date="2020-11" db="EMBL/GenBank/DDBJ databases">
        <title>Description of Pontivivens ytuae sp. nov. isolated from deep sea sediment of Mariana Trench.</title>
        <authorList>
            <person name="Wang Z."/>
            <person name="Sun Q.-L."/>
            <person name="Xu X.-D."/>
            <person name="Tang Y.-Z."/>
            <person name="Zhang J."/>
        </authorList>
    </citation>
    <scope>NUCLEOTIDE SEQUENCE [LARGE SCALE GENOMIC DNA]</scope>
    <source>
        <strain evidence="2 3">MT2928</strain>
    </source>
</reference>
<evidence type="ECO:0000313" key="2">
    <source>
        <dbReference type="EMBL" id="QPH53271.1"/>
    </source>
</evidence>
<dbReference type="RefSeq" id="WP_196102482.1">
    <property type="nucleotide sequence ID" value="NZ_CP064942.1"/>
</dbReference>
<feature type="compositionally biased region" description="Basic residues" evidence="1">
    <location>
        <begin position="179"/>
        <end position="189"/>
    </location>
</feature>
<evidence type="ECO:0000313" key="3">
    <source>
        <dbReference type="Proteomes" id="UP000594800"/>
    </source>
</evidence>
<proteinExistence type="predicted"/>
<dbReference type="AlphaFoldDB" id="A0A7S9QCN0"/>
<evidence type="ECO:0000256" key="1">
    <source>
        <dbReference type="SAM" id="MobiDB-lite"/>
    </source>
</evidence>
<dbReference type="EMBL" id="CP064942">
    <property type="protein sequence ID" value="QPH53271.1"/>
    <property type="molecule type" value="Genomic_DNA"/>
</dbReference>